<dbReference type="FunFam" id="3.90.550.10:FF:000079">
    <property type="entry name" value="Probable glycosyl transferase"/>
    <property type="match status" value="1"/>
</dbReference>
<dbReference type="AlphaFoldDB" id="A0A4P6DV36"/>
<gene>
    <name evidence="11" type="ORF">ESN35_07670</name>
</gene>
<evidence type="ECO:0000256" key="6">
    <source>
        <dbReference type="ARBA" id="ARBA00022989"/>
    </source>
</evidence>
<evidence type="ECO:0000256" key="5">
    <source>
        <dbReference type="ARBA" id="ARBA00022692"/>
    </source>
</evidence>
<organism evidence="11 12">
    <name type="scientific">Bifidobacterium pullorum subsp. gallinarum</name>
    <dbReference type="NCBI Taxonomy" id="78344"/>
    <lineage>
        <taxon>Bacteria</taxon>
        <taxon>Bacillati</taxon>
        <taxon>Actinomycetota</taxon>
        <taxon>Actinomycetes</taxon>
        <taxon>Bifidobacteriales</taxon>
        <taxon>Bifidobacteriaceae</taxon>
        <taxon>Bifidobacterium</taxon>
    </lineage>
</organism>
<evidence type="ECO:0000256" key="4">
    <source>
        <dbReference type="ARBA" id="ARBA00022679"/>
    </source>
</evidence>
<dbReference type="CDD" id="cd04187">
    <property type="entry name" value="DPM1_like_bac"/>
    <property type="match status" value="1"/>
</dbReference>
<evidence type="ECO:0000256" key="1">
    <source>
        <dbReference type="ARBA" id="ARBA00004651"/>
    </source>
</evidence>
<keyword evidence="7 9" id="KW-0472">Membrane</keyword>
<dbReference type="Pfam" id="PF00535">
    <property type="entry name" value="Glycos_transf_2"/>
    <property type="match status" value="1"/>
</dbReference>
<keyword evidence="5 9" id="KW-0812">Transmembrane</keyword>
<reference evidence="11 12" key="1">
    <citation type="submission" date="2019-01" db="EMBL/GenBank/DDBJ databases">
        <title>Complete genome sequence of Bifidobacterium gallinarum CACC 514.</title>
        <authorList>
            <person name="Jung M."/>
        </authorList>
    </citation>
    <scope>NUCLEOTIDE SEQUENCE [LARGE SCALE GENOMIC DNA]</scope>
    <source>
        <strain evidence="11 12">CACC 514</strain>
    </source>
</reference>
<evidence type="ECO:0000256" key="3">
    <source>
        <dbReference type="ARBA" id="ARBA00022676"/>
    </source>
</evidence>
<keyword evidence="4 11" id="KW-0808">Transferase</keyword>
<sequence>MTPTVTIIMPTYNEAAAVPAAFSRLDALAAHGPVDGCRYEFLVVDDGSTDATRSLVRDYAATRGNVGYVFLSRNFGKERAMLAGLDRANGDAAVIIDADMQDPPELIPGMVALWREGYDDVYARRRSRAGESWFKRATSRWYYRVLAAMSPVTIQPDTGDFRLLDRRCVLALRRLREANRNTKALFSWIGFRKKEILYDRDARLAGRSKWSYPKLVRLAIDGITSFSTAPLRVASYMGGIVSVLALVYAAYIVARTVVSGIDVPGYASLLVAVLFLGGLQLLALGVIGEYLGRMFTEVKWRPDYLVEEECRDAEGWDDGDGQREG</sequence>
<evidence type="ECO:0000313" key="12">
    <source>
        <dbReference type="Proteomes" id="UP000293589"/>
    </source>
</evidence>
<dbReference type="EMBL" id="CP035464">
    <property type="protein sequence ID" value="QAY33903.1"/>
    <property type="molecule type" value="Genomic_DNA"/>
</dbReference>
<feature type="transmembrane region" description="Helical" evidence="9">
    <location>
        <begin position="233"/>
        <end position="254"/>
    </location>
</feature>
<dbReference type="InterPro" id="IPR050256">
    <property type="entry name" value="Glycosyltransferase_2"/>
</dbReference>
<name>A0A4P6DV36_9BIFI</name>
<keyword evidence="2" id="KW-1003">Cell membrane</keyword>
<dbReference type="KEGG" id="bgx:ESN35_07670"/>
<evidence type="ECO:0000256" key="8">
    <source>
        <dbReference type="ARBA" id="ARBA00038152"/>
    </source>
</evidence>
<dbReference type="Gene3D" id="3.90.550.10">
    <property type="entry name" value="Spore Coat Polysaccharide Biosynthesis Protein SpsA, Chain A"/>
    <property type="match status" value="1"/>
</dbReference>
<accession>A0A4P6DV36</accession>
<proteinExistence type="inferred from homology"/>
<comment type="similarity">
    <text evidence="8">Belongs to the glycosyltransferase 2 family. GtrB subfamily.</text>
</comment>
<dbReference type="InterPro" id="IPR001173">
    <property type="entry name" value="Glyco_trans_2-like"/>
</dbReference>
<comment type="subcellular location">
    <subcellularLocation>
        <location evidence="1">Cell membrane</location>
        <topology evidence="1">Multi-pass membrane protein</topology>
    </subcellularLocation>
</comment>
<feature type="domain" description="Glycosyltransferase 2-like" evidence="10">
    <location>
        <begin position="6"/>
        <end position="167"/>
    </location>
</feature>
<dbReference type="Proteomes" id="UP000293589">
    <property type="component" value="Chromosome"/>
</dbReference>
<protein>
    <submittedName>
        <fullName evidence="11">Glycosyltransferase</fullName>
    </submittedName>
</protein>
<evidence type="ECO:0000256" key="9">
    <source>
        <dbReference type="SAM" id="Phobius"/>
    </source>
</evidence>
<dbReference type="GO" id="GO:0016757">
    <property type="term" value="F:glycosyltransferase activity"/>
    <property type="evidence" value="ECO:0007669"/>
    <property type="project" value="UniProtKB-KW"/>
</dbReference>
<feature type="transmembrane region" description="Helical" evidence="9">
    <location>
        <begin position="266"/>
        <end position="291"/>
    </location>
</feature>
<evidence type="ECO:0000259" key="10">
    <source>
        <dbReference type="Pfam" id="PF00535"/>
    </source>
</evidence>
<dbReference type="SUPFAM" id="SSF53448">
    <property type="entry name" value="Nucleotide-diphospho-sugar transferases"/>
    <property type="match status" value="1"/>
</dbReference>
<dbReference type="PANTHER" id="PTHR48090:SF8">
    <property type="entry name" value="GLYCOSYLTRANSFERASE CSBB-RELATED"/>
    <property type="match status" value="1"/>
</dbReference>
<keyword evidence="3" id="KW-0328">Glycosyltransferase</keyword>
<keyword evidence="6 9" id="KW-1133">Transmembrane helix</keyword>
<evidence type="ECO:0000256" key="2">
    <source>
        <dbReference type="ARBA" id="ARBA00022475"/>
    </source>
</evidence>
<dbReference type="PANTHER" id="PTHR48090">
    <property type="entry name" value="UNDECAPRENYL-PHOSPHATE 4-DEOXY-4-FORMAMIDO-L-ARABINOSE TRANSFERASE-RELATED"/>
    <property type="match status" value="1"/>
</dbReference>
<evidence type="ECO:0000256" key="7">
    <source>
        <dbReference type="ARBA" id="ARBA00023136"/>
    </source>
</evidence>
<dbReference type="GO" id="GO:0005886">
    <property type="term" value="C:plasma membrane"/>
    <property type="evidence" value="ECO:0007669"/>
    <property type="project" value="UniProtKB-SubCell"/>
</dbReference>
<dbReference type="InterPro" id="IPR029044">
    <property type="entry name" value="Nucleotide-diphossugar_trans"/>
</dbReference>
<evidence type="ECO:0000313" key="11">
    <source>
        <dbReference type="EMBL" id="QAY33903.1"/>
    </source>
</evidence>